<keyword evidence="2" id="KW-0813">Transport</keyword>
<name>A0ABS9MFT4_9FIRM</name>
<dbReference type="GO" id="GO:0005524">
    <property type="term" value="F:ATP binding"/>
    <property type="evidence" value="ECO:0007669"/>
    <property type="project" value="UniProtKB-KW"/>
</dbReference>
<dbReference type="PANTHER" id="PTHR43166:SF35">
    <property type="entry name" value="L-CYSTINE IMPORT ATP-BINDING PROTEIN TCYN"/>
    <property type="match status" value="1"/>
</dbReference>
<feature type="coiled-coil region" evidence="7">
    <location>
        <begin position="113"/>
        <end position="140"/>
    </location>
</feature>
<keyword evidence="6" id="KW-0472">Membrane</keyword>
<proteinExistence type="predicted"/>
<dbReference type="InterPro" id="IPR030679">
    <property type="entry name" value="ABC_ATPase_HisP-typ"/>
</dbReference>
<dbReference type="PIRSF" id="PIRSF039085">
    <property type="entry name" value="ABC_ATPase_HisP"/>
    <property type="match status" value="1"/>
</dbReference>
<evidence type="ECO:0000256" key="5">
    <source>
        <dbReference type="ARBA" id="ARBA00022840"/>
    </source>
</evidence>
<dbReference type="PROSITE" id="PS50893">
    <property type="entry name" value="ABC_TRANSPORTER_2"/>
    <property type="match status" value="1"/>
</dbReference>
<evidence type="ECO:0000256" key="1">
    <source>
        <dbReference type="ARBA" id="ARBA00004202"/>
    </source>
</evidence>
<evidence type="ECO:0000256" key="4">
    <source>
        <dbReference type="ARBA" id="ARBA00022741"/>
    </source>
</evidence>
<dbReference type="SMART" id="SM00382">
    <property type="entry name" value="AAA"/>
    <property type="match status" value="1"/>
</dbReference>
<comment type="subcellular location">
    <subcellularLocation>
        <location evidence="1">Cell membrane</location>
        <topology evidence="1">Peripheral membrane protein</topology>
    </subcellularLocation>
</comment>
<feature type="domain" description="ABC transporter" evidence="8">
    <location>
        <begin position="2"/>
        <end position="246"/>
    </location>
</feature>
<protein>
    <submittedName>
        <fullName evidence="9">Amino acid ABC transporter ATP-binding protein</fullName>
    </submittedName>
</protein>
<dbReference type="Pfam" id="PF00005">
    <property type="entry name" value="ABC_tran"/>
    <property type="match status" value="1"/>
</dbReference>
<dbReference type="Proteomes" id="UP001298681">
    <property type="component" value="Unassembled WGS sequence"/>
</dbReference>
<dbReference type="Gene3D" id="3.40.50.300">
    <property type="entry name" value="P-loop containing nucleotide triphosphate hydrolases"/>
    <property type="match status" value="1"/>
</dbReference>
<evidence type="ECO:0000256" key="3">
    <source>
        <dbReference type="ARBA" id="ARBA00022475"/>
    </source>
</evidence>
<dbReference type="EMBL" id="JAKNHQ010000001">
    <property type="protein sequence ID" value="MCG4609363.1"/>
    <property type="molecule type" value="Genomic_DNA"/>
</dbReference>
<dbReference type="PANTHER" id="PTHR43166">
    <property type="entry name" value="AMINO ACID IMPORT ATP-BINDING PROTEIN"/>
    <property type="match status" value="1"/>
</dbReference>
<dbReference type="CDD" id="cd03262">
    <property type="entry name" value="ABC_HisP_GlnQ"/>
    <property type="match status" value="1"/>
</dbReference>
<evidence type="ECO:0000259" key="8">
    <source>
        <dbReference type="PROSITE" id="PS50893"/>
    </source>
</evidence>
<dbReference type="InterPro" id="IPR050086">
    <property type="entry name" value="MetN_ABC_transporter-like"/>
</dbReference>
<keyword evidence="3" id="KW-1003">Cell membrane</keyword>
<dbReference type="InterPro" id="IPR003439">
    <property type="entry name" value="ABC_transporter-like_ATP-bd"/>
</dbReference>
<reference evidence="9 10" key="1">
    <citation type="submission" date="2022-01" db="EMBL/GenBank/DDBJ databases">
        <title>Collection of gut derived symbiotic bacterial strains cultured from healthy donors.</title>
        <authorList>
            <person name="Lin H."/>
            <person name="Kohout C."/>
            <person name="Waligurski E."/>
            <person name="Pamer E.G."/>
        </authorList>
    </citation>
    <scope>NUCLEOTIDE SEQUENCE [LARGE SCALE GENOMIC DNA]</scope>
    <source>
        <strain evidence="9 10">DFI.7.58</strain>
    </source>
</reference>
<dbReference type="InterPro" id="IPR017871">
    <property type="entry name" value="ABC_transporter-like_CS"/>
</dbReference>
<evidence type="ECO:0000313" key="10">
    <source>
        <dbReference type="Proteomes" id="UP001298681"/>
    </source>
</evidence>
<keyword evidence="5 9" id="KW-0067">ATP-binding</keyword>
<dbReference type="SUPFAM" id="SSF52540">
    <property type="entry name" value="P-loop containing nucleoside triphosphate hydrolases"/>
    <property type="match status" value="1"/>
</dbReference>
<dbReference type="InterPro" id="IPR027417">
    <property type="entry name" value="P-loop_NTPase"/>
</dbReference>
<evidence type="ECO:0000256" key="6">
    <source>
        <dbReference type="ARBA" id="ARBA00023136"/>
    </source>
</evidence>
<accession>A0ABS9MFT4</accession>
<evidence type="ECO:0000256" key="7">
    <source>
        <dbReference type="SAM" id="Coils"/>
    </source>
</evidence>
<evidence type="ECO:0000256" key="2">
    <source>
        <dbReference type="ARBA" id="ARBA00022448"/>
    </source>
</evidence>
<dbReference type="PROSITE" id="PS00211">
    <property type="entry name" value="ABC_TRANSPORTER_1"/>
    <property type="match status" value="1"/>
</dbReference>
<dbReference type="InterPro" id="IPR003593">
    <property type="entry name" value="AAA+_ATPase"/>
</dbReference>
<comment type="caution">
    <text evidence="9">The sequence shown here is derived from an EMBL/GenBank/DDBJ whole genome shotgun (WGS) entry which is preliminary data.</text>
</comment>
<gene>
    <name evidence="9" type="ORF">L0P57_00175</name>
</gene>
<organism evidence="9 10">
    <name type="scientific">Anaeromassilibacillus senegalensis</name>
    <dbReference type="NCBI Taxonomy" id="1673717"/>
    <lineage>
        <taxon>Bacteria</taxon>
        <taxon>Bacillati</taxon>
        <taxon>Bacillota</taxon>
        <taxon>Clostridia</taxon>
        <taxon>Eubacteriales</taxon>
        <taxon>Acutalibacteraceae</taxon>
        <taxon>Anaeromassilibacillus</taxon>
    </lineage>
</organism>
<sequence length="252" mass="27827">MLQAEQIRKGFDGNEVLKGISISVNKGEVLAIIGPSGSGKSTFLRCVTQLETVDSGAITLCGETLVKNGPDGKAVYADKATCSRIGLRIGLVFQNFNLFPHFSVMRNITEAPIRVLGKKREEAEATARELLKKMNLADKADAYPYQLSGGQQQRVSIARALAMEPEILFFDEPTSALDPELTGEILKVIRELAAEHMTMVVVTHEMKFAHDVADYVVFMDDGTIVEQGKPEQLFDSSTNERTRAFLARYHDM</sequence>
<keyword evidence="7" id="KW-0175">Coiled coil</keyword>
<evidence type="ECO:0000313" key="9">
    <source>
        <dbReference type="EMBL" id="MCG4609363.1"/>
    </source>
</evidence>
<keyword evidence="4" id="KW-0547">Nucleotide-binding</keyword>
<keyword evidence="10" id="KW-1185">Reference proteome</keyword>